<evidence type="ECO:0000313" key="2">
    <source>
        <dbReference type="EMBL" id="STQ85654.1"/>
    </source>
</evidence>
<dbReference type="Proteomes" id="UP000029922">
    <property type="component" value="Unassembled WGS sequence"/>
</dbReference>
<proteinExistence type="predicted"/>
<keyword evidence="5" id="KW-1185">Reference proteome</keyword>
<gene>
    <name evidence="3" type="ORF">LS73_004300</name>
    <name evidence="2" type="ORF">NCTC12714_00440</name>
</gene>
<dbReference type="EMBL" id="UGJE01000002">
    <property type="protein sequence ID" value="STQ85654.1"/>
    <property type="molecule type" value="Genomic_DNA"/>
</dbReference>
<name>A0A099TXD5_9HELI</name>
<dbReference type="Gene3D" id="2.30.310.10">
    <property type="entry name" value="ibrinogen binding protein from staphylococcus aureus domain"/>
    <property type="match status" value="1"/>
</dbReference>
<accession>A0A099TXD5</accession>
<dbReference type="OrthoDB" id="9766163at2"/>
<protein>
    <submittedName>
        <fullName evidence="3">DUF814 domain-containing protein</fullName>
    </submittedName>
    <submittedName>
        <fullName evidence="2">Fibronectin/fibrinogen-binding protein</fullName>
    </submittedName>
</protein>
<dbReference type="STRING" id="216.LS73_03750"/>
<evidence type="ECO:0000313" key="4">
    <source>
        <dbReference type="Proteomes" id="UP000029922"/>
    </source>
</evidence>
<organism evidence="2 5">
    <name type="scientific">Helicobacter muridarum</name>
    <dbReference type="NCBI Taxonomy" id="216"/>
    <lineage>
        <taxon>Bacteria</taxon>
        <taxon>Pseudomonadati</taxon>
        <taxon>Campylobacterota</taxon>
        <taxon>Epsilonproteobacteria</taxon>
        <taxon>Campylobacterales</taxon>
        <taxon>Helicobacteraceae</taxon>
        <taxon>Helicobacter</taxon>
    </lineage>
</organism>
<dbReference type="RefSeq" id="WP_034557673.1">
    <property type="nucleotide sequence ID" value="NZ_FZML01000015.1"/>
</dbReference>
<dbReference type="Proteomes" id="UP000255139">
    <property type="component" value="Unassembled WGS sequence"/>
</dbReference>
<keyword evidence="1" id="KW-0175">Coiled coil</keyword>
<feature type="coiled-coil region" evidence="1">
    <location>
        <begin position="267"/>
        <end position="294"/>
    </location>
</feature>
<dbReference type="EMBL" id="JRPD02000006">
    <property type="protein sequence ID" value="TLE00636.1"/>
    <property type="molecule type" value="Genomic_DNA"/>
</dbReference>
<dbReference type="AlphaFoldDB" id="A0A099TXD5"/>
<evidence type="ECO:0000313" key="3">
    <source>
        <dbReference type="EMBL" id="TLE00636.1"/>
    </source>
</evidence>
<evidence type="ECO:0000313" key="5">
    <source>
        <dbReference type="Proteomes" id="UP000255139"/>
    </source>
</evidence>
<evidence type="ECO:0000256" key="1">
    <source>
        <dbReference type="SAM" id="Coils"/>
    </source>
</evidence>
<sequence length="430" mass="50180">MQLQSLYNLAYIFSTYKYINHIERVSDNIIEMRLDAALYCIDLNKSNPCIYFRESSFKTKSYHAPFDIALRKYCHKSRIVSCRLDGMNKILIFECNIKNAYKQQRIFLHFELINRASNAIIVCDGIIISALRFSSLSRIIAPKIALTPMPQPSFTKQLFLEDRELFLRKLQQHYQNLQDSLVVQNKNRLLQRLHIKLNKLQVLYDSLPKVSELESSREELVMLANHILMNLDDIPPYVTRIRINDKIYEIPQESKASLVSQKLFKQAKKLKQRILHINLQKQNLESKIEFLQNQICFANNASLEEIEVLKQKRVKKTKEAKKYFESFYINGICVSIGRNETENLRLLQQAKGDFLWLHVKNVPSSHLIIHSVKVDSDTLMRAGMLLAKLCGINDKSVVIDFTKRKFVRILQGANVVYSKEKTICIHLNNI</sequence>
<reference evidence="3 4" key="1">
    <citation type="journal article" date="2014" name="Genome Announc.">
        <title>Draft genome sequences of eight enterohepatic helicobacter species isolated from both laboratory and wild rodents.</title>
        <authorList>
            <person name="Sheh A."/>
            <person name="Shen Z."/>
            <person name="Fox J.G."/>
        </authorList>
    </citation>
    <scope>NUCLEOTIDE SEQUENCE [LARGE SCALE GENOMIC DNA]</scope>
    <source>
        <strain evidence="3 4">ST1</strain>
    </source>
</reference>
<reference evidence="2 5" key="2">
    <citation type="submission" date="2018-06" db="EMBL/GenBank/DDBJ databases">
        <authorList>
            <consortium name="Pathogen Informatics"/>
            <person name="Doyle S."/>
        </authorList>
    </citation>
    <scope>NUCLEOTIDE SEQUENCE [LARGE SCALE GENOMIC DNA]</scope>
    <source>
        <strain evidence="2 5">NCTC12714</strain>
    </source>
</reference>